<evidence type="ECO:0000313" key="2">
    <source>
        <dbReference type="EMBL" id="KAH0534884.1"/>
    </source>
</evidence>
<dbReference type="Proteomes" id="UP000826195">
    <property type="component" value="Unassembled WGS sequence"/>
</dbReference>
<feature type="region of interest" description="Disordered" evidence="1">
    <location>
        <begin position="137"/>
        <end position="178"/>
    </location>
</feature>
<protein>
    <submittedName>
        <fullName evidence="2">Uncharacterized protein</fullName>
    </submittedName>
</protein>
<gene>
    <name evidence="2" type="ORF">KQX54_009736</name>
</gene>
<accession>A0AAV7HCI9</accession>
<name>A0AAV7HCI9_COTGL</name>
<evidence type="ECO:0000256" key="1">
    <source>
        <dbReference type="SAM" id="MobiDB-lite"/>
    </source>
</evidence>
<feature type="compositionally biased region" description="Polar residues" evidence="1">
    <location>
        <begin position="147"/>
        <end position="178"/>
    </location>
</feature>
<dbReference type="EMBL" id="JAHXZJ010002982">
    <property type="protein sequence ID" value="KAH0534884.1"/>
    <property type="molecule type" value="Genomic_DNA"/>
</dbReference>
<comment type="caution">
    <text evidence="2">The sequence shown here is derived from an EMBL/GenBank/DDBJ whole genome shotgun (WGS) entry which is preliminary data.</text>
</comment>
<organism evidence="2 3">
    <name type="scientific">Cotesia glomerata</name>
    <name type="common">Lepidopteran parasitic wasp</name>
    <name type="synonym">Apanteles glomeratus</name>
    <dbReference type="NCBI Taxonomy" id="32391"/>
    <lineage>
        <taxon>Eukaryota</taxon>
        <taxon>Metazoa</taxon>
        <taxon>Ecdysozoa</taxon>
        <taxon>Arthropoda</taxon>
        <taxon>Hexapoda</taxon>
        <taxon>Insecta</taxon>
        <taxon>Pterygota</taxon>
        <taxon>Neoptera</taxon>
        <taxon>Endopterygota</taxon>
        <taxon>Hymenoptera</taxon>
        <taxon>Apocrita</taxon>
        <taxon>Ichneumonoidea</taxon>
        <taxon>Braconidae</taxon>
        <taxon>Microgastrinae</taxon>
        <taxon>Cotesia</taxon>
    </lineage>
</organism>
<evidence type="ECO:0000313" key="3">
    <source>
        <dbReference type="Proteomes" id="UP000826195"/>
    </source>
</evidence>
<keyword evidence="3" id="KW-1185">Reference proteome</keyword>
<reference evidence="2 3" key="1">
    <citation type="journal article" date="2021" name="J. Hered.">
        <title>A chromosome-level genome assembly of the parasitoid wasp, Cotesia glomerata (Hymenoptera: Braconidae).</title>
        <authorList>
            <person name="Pinto B.J."/>
            <person name="Weis J.J."/>
            <person name="Gamble T."/>
            <person name="Ode P.J."/>
            <person name="Paul R."/>
            <person name="Zaspel J.M."/>
        </authorList>
    </citation>
    <scope>NUCLEOTIDE SEQUENCE [LARGE SCALE GENOMIC DNA]</scope>
    <source>
        <strain evidence="2">CgM1</strain>
    </source>
</reference>
<proteinExistence type="predicted"/>
<dbReference type="AlphaFoldDB" id="A0AAV7HCI9"/>
<sequence>MRIFERIVDAEKPSTSTGIYNTDISAQTPPSKFKELPETLENSHLNQKSVTVIPLDSINVVDLSPIVLDDETQNDLHPARSPERDTQPTIVELPYDCPLTSAQDRNKTIVIESIENIDSVFVEKTSPRSAQDPIFKVRPTAKKSDAKMSNTTSAKSNEVPKTSSYHSKTAGNFSSSSLPYPKRLKEDIPLEHATNENQLHNSIPTLSTPNLKFDKCKIDNIIINNYYYKIDENNENIERRPGARHTARLREQPPSIGRKVICGPKNSPFLLKEAWKYPETTWCKSRRLLVCKKNPSTFAKS</sequence>